<dbReference type="Proteomes" id="UP000612808">
    <property type="component" value="Unassembled WGS sequence"/>
</dbReference>
<dbReference type="SUPFAM" id="SSF53649">
    <property type="entry name" value="Alkaline phosphatase-like"/>
    <property type="match status" value="1"/>
</dbReference>
<organism evidence="4 5">
    <name type="scientific">Actinocatenispora rupis</name>
    <dbReference type="NCBI Taxonomy" id="519421"/>
    <lineage>
        <taxon>Bacteria</taxon>
        <taxon>Bacillati</taxon>
        <taxon>Actinomycetota</taxon>
        <taxon>Actinomycetes</taxon>
        <taxon>Micromonosporales</taxon>
        <taxon>Micromonosporaceae</taxon>
        <taxon>Actinocatenispora</taxon>
    </lineage>
</organism>
<evidence type="ECO:0000259" key="3">
    <source>
        <dbReference type="Pfam" id="PF00884"/>
    </source>
</evidence>
<evidence type="ECO:0000256" key="1">
    <source>
        <dbReference type="ARBA" id="ARBA00008779"/>
    </source>
</evidence>
<dbReference type="Pfam" id="PF00884">
    <property type="entry name" value="Sulfatase"/>
    <property type="match status" value="1"/>
</dbReference>
<gene>
    <name evidence="4" type="ORF">Aru02nite_32290</name>
</gene>
<dbReference type="InterPro" id="IPR050738">
    <property type="entry name" value="Sulfatase"/>
</dbReference>
<evidence type="ECO:0000256" key="2">
    <source>
        <dbReference type="ARBA" id="ARBA00022801"/>
    </source>
</evidence>
<dbReference type="AlphaFoldDB" id="A0A8J3J566"/>
<dbReference type="Gene3D" id="3.40.720.10">
    <property type="entry name" value="Alkaline Phosphatase, subunit A"/>
    <property type="match status" value="1"/>
</dbReference>
<proteinExistence type="inferred from homology"/>
<dbReference type="InterPro" id="IPR000917">
    <property type="entry name" value="Sulfatase_N"/>
</dbReference>
<dbReference type="InterPro" id="IPR017850">
    <property type="entry name" value="Alkaline_phosphatase_core_sf"/>
</dbReference>
<dbReference type="PANTHER" id="PTHR42693:SF53">
    <property type="entry name" value="ENDO-4-O-SULFATASE"/>
    <property type="match status" value="1"/>
</dbReference>
<feature type="domain" description="Sulfatase N-terminal" evidence="3">
    <location>
        <begin position="5"/>
        <end position="342"/>
    </location>
</feature>
<dbReference type="PANTHER" id="PTHR42693">
    <property type="entry name" value="ARYLSULFATASE FAMILY MEMBER"/>
    <property type="match status" value="1"/>
</dbReference>
<evidence type="ECO:0000313" key="5">
    <source>
        <dbReference type="Proteomes" id="UP000612808"/>
    </source>
</evidence>
<sequence>MSRLPNIVLVMTDQQRAGFTAGSGFALDTMPFLDSVARTGARFHRAYTTAPQCVPARCSLLTGRFPSATRVRQNSAARHVLRGDDLIDVVRAAGYSVHMAGKTHFYRSAADFDTFAAPYGHLSGPDGLATGEEAEFEEWLTRFGHEVADRPTPFGVECQFPYRIVSGAIDAVDSAPRDRPFCTWLSFPEPHNPYQVPEPYFGMFGEDDVPERMCGPEAAEAKGGAWRWLRRLVEEKRPGYDDEWRRYRANYCGMLRLIDDQLRRFVTHLRERGHADDTLFVFLADHGDYVGDYGLQRKGAGMPECLMRIPFVLAGPGIGVADNDRDFVSLVDVLPTLCEAIGAPIPLGVQGRSLWPLLTGAEYPAEQFASMYGESGFGGLFYGADERPPLHFPYEGRQFDELNTVTQSGNTRMLRRDRWKLLYDSQDRGELYDLATDPAELTNRYDDPALADVRAALLAELLGWCVRTADDLPVAHYTPKRAPHNWTVGAPR</sequence>
<comment type="similarity">
    <text evidence="1">Belongs to the sulfatase family.</text>
</comment>
<evidence type="ECO:0000313" key="4">
    <source>
        <dbReference type="EMBL" id="GID12340.1"/>
    </source>
</evidence>
<accession>A0A8J3J566</accession>
<protein>
    <submittedName>
        <fullName evidence="4">Sulfatase</fullName>
    </submittedName>
</protein>
<reference evidence="4" key="1">
    <citation type="submission" date="2021-01" db="EMBL/GenBank/DDBJ databases">
        <title>Whole genome shotgun sequence of Actinocatenispora rupis NBRC 107355.</title>
        <authorList>
            <person name="Komaki H."/>
            <person name="Tamura T."/>
        </authorList>
    </citation>
    <scope>NUCLEOTIDE SEQUENCE</scope>
    <source>
        <strain evidence="4">NBRC 107355</strain>
    </source>
</reference>
<keyword evidence="2" id="KW-0378">Hydrolase</keyword>
<name>A0A8J3J566_9ACTN</name>
<keyword evidence="5" id="KW-1185">Reference proteome</keyword>
<dbReference type="EMBL" id="BOMB01000017">
    <property type="protein sequence ID" value="GID12340.1"/>
    <property type="molecule type" value="Genomic_DNA"/>
</dbReference>
<comment type="caution">
    <text evidence="4">The sequence shown here is derived from an EMBL/GenBank/DDBJ whole genome shotgun (WGS) entry which is preliminary data.</text>
</comment>
<dbReference type="RefSeq" id="WP_203658308.1">
    <property type="nucleotide sequence ID" value="NZ_BAAAZM010000009.1"/>
</dbReference>
<dbReference type="GO" id="GO:0004065">
    <property type="term" value="F:arylsulfatase activity"/>
    <property type="evidence" value="ECO:0007669"/>
    <property type="project" value="TreeGrafter"/>
</dbReference>